<feature type="region of interest" description="Disordered" evidence="9">
    <location>
        <begin position="605"/>
        <end position="630"/>
    </location>
</feature>
<keyword evidence="14" id="KW-1185">Reference proteome</keyword>
<evidence type="ECO:0000256" key="7">
    <source>
        <dbReference type="ARBA" id="ARBA00023065"/>
    </source>
</evidence>
<keyword evidence="2" id="KW-0813">Transport</keyword>
<evidence type="ECO:0000259" key="12">
    <source>
        <dbReference type="Pfam" id="PF02254"/>
    </source>
</evidence>
<feature type="transmembrane region" description="Helical" evidence="10">
    <location>
        <begin position="6"/>
        <end position="24"/>
    </location>
</feature>
<keyword evidence="8 10" id="KW-0472">Membrane</keyword>
<feature type="transmembrane region" description="Helical" evidence="10">
    <location>
        <begin position="186"/>
        <end position="207"/>
    </location>
</feature>
<keyword evidence="3" id="KW-0050">Antiport</keyword>
<feature type="transmembrane region" description="Helical" evidence="10">
    <location>
        <begin position="366"/>
        <end position="390"/>
    </location>
</feature>
<name>A0ABN1G858_9BACI</name>
<sequence>MVPSLLFEVMLIGLLGIGSQWIAWRYRMPAIVLMSISGLIVGPILGIMNPEEDFGNLYNPIISVAVAIILFEGSLNLSFKELKGLGRPVVRISTIGAFIAWILGSLTAHYVAGLSWTVAFVIGGLFIVTGPTVILPLLRQSKLKATPAKLLKWEGIIVDPIGALLAVFAFEIIAFITSTNPDGSSLFLFFAASFFAVILGWVCGRGVGWMFETGHIPEFLKSPAVFIVVIFAFTLADEIEHETGLLAVTAMGMTLANLGINSVADMRHFKENISILLISAIYVMLTASLQLEVLLKIFDPNIIGYVILMMIVVRPLSIFLSTWGTSLSLNEKMLVGWIAPRGIVALTVSGYFASILSDAGYEDASIIMTLTFGLVFFTVCAHGFTIGPLAKKLHLSLEGRPGTLIVGSNKFTMNLAKTLSKSRNPVLIVDSSWERLRLAREAGIPFYHGEMMSEQTEYHLDTNPYEYLVAATDFHSYNALVCTTFMPEYGRTNVFKVSPYNMIDGGVNDSVDRVGGRILFKEDVAMEDLINKIAKHYVFRQTTLTDQYGYKKYLAEKDKEAVMLYALKPSGKIKFYTEEMRVSPESGDTIVSLTPPKKEIKKIKERLENQRNNGNGNNANNANSGNNENQ</sequence>
<comment type="subcellular location">
    <subcellularLocation>
        <location evidence="1">Cell membrane</location>
        <topology evidence="1">Multi-pass membrane protein</topology>
    </subcellularLocation>
</comment>
<feature type="compositionally biased region" description="Low complexity" evidence="9">
    <location>
        <begin position="610"/>
        <end position="630"/>
    </location>
</feature>
<evidence type="ECO:0000256" key="1">
    <source>
        <dbReference type="ARBA" id="ARBA00004651"/>
    </source>
</evidence>
<dbReference type="InterPro" id="IPR036291">
    <property type="entry name" value="NAD(P)-bd_dom_sf"/>
</dbReference>
<keyword evidence="5 10" id="KW-0812">Transmembrane</keyword>
<organism evidence="13 14">
    <name type="scientific">Virgibacillus siamensis</name>
    <dbReference type="NCBI Taxonomy" id="480071"/>
    <lineage>
        <taxon>Bacteria</taxon>
        <taxon>Bacillati</taxon>
        <taxon>Bacillota</taxon>
        <taxon>Bacilli</taxon>
        <taxon>Bacillales</taxon>
        <taxon>Bacillaceae</taxon>
        <taxon>Virgibacillus</taxon>
    </lineage>
</organism>
<dbReference type="PANTHER" id="PTHR32507">
    <property type="entry name" value="NA(+)/H(+) ANTIPORTER 1"/>
    <property type="match status" value="1"/>
</dbReference>
<proteinExistence type="predicted"/>
<feature type="transmembrane region" description="Helical" evidence="10">
    <location>
        <begin position="302"/>
        <end position="322"/>
    </location>
</feature>
<evidence type="ECO:0000256" key="10">
    <source>
        <dbReference type="SAM" id="Phobius"/>
    </source>
</evidence>
<accession>A0ABN1G858</accession>
<dbReference type="Pfam" id="PF02254">
    <property type="entry name" value="TrkA_N"/>
    <property type="match status" value="1"/>
</dbReference>
<dbReference type="Proteomes" id="UP001500866">
    <property type="component" value="Unassembled WGS sequence"/>
</dbReference>
<dbReference type="Gene3D" id="1.20.1530.20">
    <property type="match status" value="1"/>
</dbReference>
<evidence type="ECO:0000256" key="3">
    <source>
        <dbReference type="ARBA" id="ARBA00022449"/>
    </source>
</evidence>
<gene>
    <name evidence="13" type="ORF">GCM10009001_23880</name>
</gene>
<feature type="transmembrane region" description="Helical" evidence="10">
    <location>
        <begin position="272"/>
        <end position="290"/>
    </location>
</feature>
<dbReference type="EMBL" id="BAAADS010000016">
    <property type="protein sequence ID" value="GAA0605838.1"/>
    <property type="molecule type" value="Genomic_DNA"/>
</dbReference>
<dbReference type="InterPro" id="IPR003148">
    <property type="entry name" value="RCK_N"/>
</dbReference>
<evidence type="ECO:0000259" key="11">
    <source>
        <dbReference type="Pfam" id="PF00999"/>
    </source>
</evidence>
<dbReference type="InterPro" id="IPR038770">
    <property type="entry name" value="Na+/solute_symporter_sf"/>
</dbReference>
<evidence type="ECO:0000313" key="14">
    <source>
        <dbReference type="Proteomes" id="UP001500866"/>
    </source>
</evidence>
<comment type="caution">
    <text evidence="13">The sequence shown here is derived from an EMBL/GenBank/DDBJ whole genome shotgun (WGS) entry which is preliminary data.</text>
</comment>
<feature type="transmembrane region" description="Helical" evidence="10">
    <location>
        <begin position="242"/>
        <end position="260"/>
    </location>
</feature>
<feature type="transmembrane region" description="Helical" evidence="10">
    <location>
        <begin position="89"/>
        <end position="112"/>
    </location>
</feature>
<feature type="transmembrane region" description="Helical" evidence="10">
    <location>
        <begin position="60"/>
        <end position="77"/>
    </location>
</feature>
<feature type="domain" description="RCK N-terminal" evidence="12">
    <location>
        <begin position="404"/>
        <end position="484"/>
    </location>
</feature>
<reference evidence="13 14" key="1">
    <citation type="journal article" date="2019" name="Int. J. Syst. Evol. Microbiol.">
        <title>The Global Catalogue of Microorganisms (GCM) 10K type strain sequencing project: providing services to taxonomists for standard genome sequencing and annotation.</title>
        <authorList>
            <consortium name="The Broad Institute Genomics Platform"/>
            <consortium name="The Broad Institute Genome Sequencing Center for Infectious Disease"/>
            <person name="Wu L."/>
            <person name="Ma J."/>
        </authorList>
    </citation>
    <scope>NUCLEOTIDE SEQUENCE [LARGE SCALE GENOMIC DNA]</scope>
    <source>
        <strain evidence="13 14">JCM 15395</strain>
    </source>
</reference>
<protein>
    <submittedName>
        <fullName evidence="13">Sodium:proton antiporter</fullName>
    </submittedName>
</protein>
<evidence type="ECO:0000256" key="9">
    <source>
        <dbReference type="SAM" id="MobiDB-lite"/>
    </source>
</evidence>
<dbReference type="RefSeq" id="WP_343813325.1">
    <property type="nucleotide sequence ID" value="NZ_BAAADS010000016.1"/>
</dbReference>
<keyword evidence="4" id="KW-1003">Cell membrane</keyword>
<dbReference type="InterPro" id="IPR006153">
    <property type="entry name" value="Cation/H_exchanger_TM"/>
</dbReference>
<evidence type="ECO:0000256" key="5">
    <source>
        <dbReference type="ARBA" id="ARBA00022692"/>
    </source>
</evidence>
<evidence type="ECO:0000256" key="6">
    <source>
        <dbReference type="ARBA" id="ARBA00022989"/>
    </source>
</evidence>
<feature type="transmembrane region" description="Helical" evidence="10">
    <location>
        <begin position="219"/>
        <end position="236"/>
    </location>
</feature>
<feature type="domain" description="Cation/H+ exchanger transmembrane" evidence="11">
    <location>
        <begin position="22"/>
        <end position="392"/>
    </location>
</feature>
<dbReference type="PANTHER" id="PTHR32507:SF0">
    <property type="entry name" value="NA(+)_H(+) ANTIPORTER 2-RELATED"/>
    <property type="match status" value="1"/>
</dbReference>
<feature type="transmembrane region" description="Helical" evidence="10">
    <location>
        <begin position="150"/>
        <end position="174"/>
    </location>
</feature>
<evidence type="ECO:0000256" key="2">
    <source>
        <dbReference type="ARBA" id="ARBA00022448"/>
    </source>
</evidence>
<evidence type="ECO:0000313" key="13">
    <source>
        <dbReference type="EMBL" id="GAA0605838.1"/>
    </source>
</evidence>
<evidence type="ECO:0000256" key="8">
    <source>
        <dbReference type="ARBA" id="ARBA00023136"/>
    </source>
</evidence>
<evidence type="ECO:0000256" key="4">
    <source>
        <dbReference type="ARBA" id="ARBA00022475"/>
    </source>
</evidence>
<keyword evidence="6 10" id="KW-1133">Transmembrane helix</keyword>
<dbReference type="Pfam" id="PF00999">
    <property type="entry name" value="Na_H_Exchanger"/>
    <property type="match status" value="1"/>
</dbReference>
<feature type="transmembrane region" description="Helical" evidence="10">
    <location>
        <begin position="118"/>
        <end position="138"/>
    </location>
</feature>
<dbReference type="Gene3D" id="3.40.50.720">
    <property type="entry name" value="NAD(P)-binding Rossmann-like Domain"/>
    <property type="match status" value="1"/>
</dbReference>
<feature type="transmembrane region" description="Helical" evidence="10">
    <location>
        <begin position="31"/>
        <end position="48"/>
    </location>
</feature>
<feature type="transmembrane region" description="Helical" evidence="10">
    <location>
        <begin position="334"/>
        <end position="354"/>
    </location>
</feature>
<dbReference type="SUPFAM" id="SSF51735">
    <property type="entry name" value="NAD(P)-binding Rossmann-fold domains"/>
    <property type="match status" value="1"/>
</dbReference>
<keyword evidence="7" id="KW-0406">Ion transport</keyword>